<accession>A0A6P1GR01</accession>
<sequence length="116" mass="13019">MTMILPNGVTEASMRAALTEFSAIVGNEWFFGPENERLTAYNDAYPLDDLAQQGYMMSNASLTWRGPENRYSVAVYIDNIENETLKATSFVQPIVGLPVVTLEAPRTYGIRARFNF</sequence>
<evidence type="ECO:0000256" key="3">
    <source>
        <dbReference type="ARBA" id="ARBA00023237"/>
    </source>
</evidence>
<protein>
    <recommendedName>
        <fullName evidence="6">TonB-dependent receptor</fullName>
    </recommendedName>
</protein>
<keyword evidence="2" id="KW-0472">Membrane</keyword>
<evidence type="ECO:0008006" key="6">
    <source>
        <dbReference type="Google" id="ProtNLM"/>
    </source>
</evidence>
<evidence type="ECO:0000256" key="2">
    <source>
        <dbReference type="ARBA" id="ARBA00023136"/>
    </source>
</evidence>
<keyword evidence="3" id="KW-0998">Cell outer membrane</keyword>
<dbReference type="AlphaFoldDB" id="A0A6P1GR01"/>
<evidence type="ECO:0000256" key="1">
    <source>
        <dbReference type="ARBA" id="ARBA00004442"/>
    </source>
</evidence>
<organism evidence="4 5">
    <name type="scientific">Sphingobium yanoikuyae</name>
    <name type="common">Sphingomonas yanoikuyae</name>
    <dbReference type="NCBI Taxonomy" id="13690"/>
    <lineage>
        <taxon>Bacteria</taxon>
        <taxon>Pseudomonadati</taxon>
        <taxon>Pseudomonadota</taxon>
        <taxon>Alphaproteobacteria</taxon>
        <taxon>Sphingomonadales</taxon>
        <taxon>Sphingomonadaceae</taxon>
        <taxon>Sphingobium</taxon>
    </lineage>
</organism>
<keyword evidence="4" id="KW-0614">Plasmid</keyword>
<evidence type="ECO:0000313" key="5">
    <source>
        <dbReference type="Proteomes" id="UP000464086"/>
    </source>
</evidence>
<dbReference type="GO" id="GO:0009279">
    <property type="term" value="C:cell outer membrane"/>
    <property type="evidence" value="ECO:0007669"/>
    <property type="project" value="UniProtKB-SubCell"/>
</dbReference>
<dbReference type="Gene3D" id="2.40.170.20">
    <property type="entry name" value="TonB-dependent receptor, beta-barrel domain"/>
    <property type="match status" value="1"/>
</dbReference>
<gene>
    <name evidence="4" type="ORF">GS397_27065</name>
</gene>
<proteinExistence type="predicted"/>
<dbReference type="Proteomes" id="UP000464086">
    <property type="component" value="Plasmid unnamed2"/>
</dbReference>
<dbReference type="EMBL" id="CP047221">
    <property type="protein sequence ID" value="QHD70770.1"/>
    <property type="molecule type" value="Genomic_DNA"/>
</dbReference>
<dbReference type="RefSeq" id="WP_022684421.1">
    <property type="nucleotide sequence ID" value="NZ_CP047221.1"/>
</dbReference>
<evidence type="ECO:0000313" key="4">
    <source>
        <dbReference type="EMBL" id="QHD70770.1"/>
    </source>
</evidence>
<reference evidence="4 5" key="1">
    <citation type="submission" date="2019-12" db="EMBL/GenBank/DDBJ databases">
        <title>Functional and genomic insights into the Sphingobium yanoikuyae YC-JY1, a bacterium efficiently degrading bisphenol A.</title>
        <authorList>
            <person name="Jia Y."/>
            <person name="Li X."/>
            <person name="Wang J."/>
            <person name="Eltoukhy A."/>
            <person name="Lamraoui I."/>
            <person name="Yan Y."/>
        </authorList>
    </citation>
    <scope>NUCLEOTIDE SEQUENCE [LARGE SCALE GENOMIC DNA]</scope>
    <source>
        <strain evidence="4 5">YC-JY1</strain>
        <plasmid evidence="4 5">unnamed2</plasmid>
    </source>
</reference>
<comment type="subcellular location">
    <subcellularLocation>
        <location evidence="1">Cell outer membrane</location>
    </subcellularLocation>
</comment>
<dbReference type="SUPFAM" id="SSF56935">
    <property type="entry name" value="Porins"/>
    <property type="match status" value="1"/>
</dbReference>
<name>A0A6P1GR01_SPHYA</name>
<dbReference type="InterPro" id="IPR036942">
    <property type="entry name" value="Beta-barrel_TonB_sf"/>
</dbReference>
<geneLocation type="plasmid" evidence="4">
    <name>unnamed2</name>
</geneLocation>